<feature type="coiled-coil region" evidence="4">
    <location>
        <begin position="406"/>
        <end position="433"/>
    </location>
</feature>
<organism evidence="6 7">
    <name type="scientific">Estrella lausannensis</name>
    <dbReference type="NCBI Taxonomy" id="483423"/>
    <lineage>
        <taxon>Bacteria</taxon>
        <taxon>Pseudomonadati</taxon>
        <taxon>Chlamydiota</taxon>
        <taxon>Chlamydiia</taxon>
        <taxon>Parachlamydiales</taxon>
        <taxon>Candidatus Criblamydiaceae</taxon>
        <taxon>Estrella</taxon>
    </lineage>
</organism>
<gene>
    <name evidence="6" type="ORF">ELAC_0214</name>
</gene>
<protein>
    <recommendedName>
        <fullName evidence="5">Type I restriction modification DNA specificity domain-containing protein</fullName>
    </recommendedName>
</protein>
<dbReference type="CDD" id="cd17515">
    <property type="entry name" value="RMtype1_S_MjaORF132P_Sau1132ORF3780P-TRD1-CR1_like"/>
    <property type="match status" value="1"/>
</dbReference>
<evidence type="ECO:0000313" key="6">
    <source>
        <dbReference type="EMBL" id="CRX37575.1"/>
    </source>
</evidence>
<dbReference type="RefSeq" id="WP_098037436.1">
    <property type="nucleotide sequence ID" value="NZ_CWGJ01000003.1"/>
</dbReference>
<evidence type="ECO:0000313" key="7">
    <source>
        <dbReference type="Proteomes" id="UP000220251"/>
    </source>
</evidence>
<proteinExistence type="inferred from homology"/>
<reference evidence="7" key="1">
    <citation type="submission" date="2015-06" db="EMBL/GenBank/DDBJ databases">
        <authorList>
            <person name="Bertelli C."/>
        </authorList>
    </citation>
    <scope>NUCLEOTIDE SEQUENCE [LARGE SCALE GENOMIC DNA]</scope>
    <source>
        <strain evidence="7">CRIB-30</strain>
    </source>
</reference>
<dbReference type="GO" id="GO:0009307">
    <property type="term" value="P:DNA restriction-modification system"/>
    <property type="evidence" value="ECO:0007669"/>
    <property type="project" value="UniProtKB-KW"/>
</dbReference>
<evidence type="ECO:0000256" key="1">
    <source>
        <dbReference type="ARBA" id="ARBA00010923"/>
    </source>
</evidence>
<keyword evidence="4" id="KW-0175">Coiled coil</keyword>
<evidence type="ECO:0000256" key="4">
    <source>
        <dbReference type="SAM" id="Coils"/>
    </source>
</evidence>
<dbReference type="AlphaFoldDB" id="A0A0H5E318"/>
<evidence type="ECO:0000259" key="5">
    <source>
        <dbReference type="Pfam" id="PF01420"/>
    </source>
</evidence>
<dbReference type="InterPro" id="IPR000055">
    <property type="entry name" value="Restrct_endonuc_typeI_TRD"/>
</dbReference>
<name>A0A0H5E318_9BACT</name>
<dbReference type="PANTHER" id="PTHR30408">
    <property type="entry name" value="TYPE-1 RESTRICTION ENZYME ECOKI SPECIFICITY PROTEIN"/>
    <property type="match status" value="1"/>
</dbReference>
<dbReference type="GO" id="GO:0003677">
    <property type="term" value="F:DNA binding"/>
    <property type="evidence" value="ECO:0007669"/>
    <property type="project" value="UniProtKB-KW"/>
</dbReference>
<evidence type="ECO:0000256" key="2">
    <source>
        <dbReference type="ARBA" id="ARBA00022747"/>
    </source>
</evidence>
<dbReference type="EMBL" id="CWGJ01000003">
    <property type="protein sequence ID" value="CRX37575.1"/>
    <property type="molecule type" value="Genomic_DNA"/>
</dbReference>
<feature type="domain" description="Type I restriction modification DNA specificity" evidence="5">
    <location>
        <begin position="252"/>
        <end position="422"/>
    </location>
</feature>
<dbReference type="InterPro" id="IPR044946">
    <property type="entry name" value="Restrct_endonuc_typeI_TRD_sf"/>
</dbReference>
<feature type="domain" description="Type I restriction modification DNA specificity" evidence="5">
    <location>
        <begin position="42"/>
        <end position="221"/>
    </location>
</feature>
<dbReference type="InterPro" id="IPR052021">
    <property type="entry name" value="Type-I_RS_S_subunit"/>
</dbReference>
<dbReference type="Proteomes" id="UP000220251">
    <property type="component" value="Unassembled WGS sequence"/>
</dbReference>
<dbReference type="Gene3D" id="1.10.287.1120">
    <property type="entry name" value="Bipartite methylase S protein"/>
    <property type="match status" value="2"/>
</dbReference>
<dbReference type="OrthoDB" id="2234796at2"/>
<dbReference type="SUPFAM" id="SSF116734">
    <property type="entry name" value="DNA methylase specificity domain"/>
    <property type="match status" value="2"/>
</dbReference>
<accession>A0A0H5E318</accession>
<keyword evidence="3" id="KW-0238">DNA-binding</keyword>
<dbReference type="PANTHER" id="PTHR30408:SF12">
    <property type="entry name" value="TYPE I RESTRICTION ENZYME MJAVIII SPECIFICITY SUBUNIT"/>
    <property type="match status" value="1"/>
</dbReference>
<evidence type="ECO:0000256" key="3">
    <source>
        <dbReference type="ARBA" id="ARBA00023125"/>
    </source>
</evidence>
<dbReference type="Gene3D" id="3.90.220.20">
    <property type="entry name" value="DNA methylase specificity domains"/>
    <property type="match status" value="2"/>
</dbReference>
<comment type="similarity">
    <text evidence="1">Belongs to the type-I restriction system S methylase family.</text>
</comment>
<keyword evidence="7" id="KW-1185">Reference proteome</keyword>
<dbReference type="Pfam" id="PF01420">
    <property type="entry name" value="Methylase_S"/>
    <property type="match status" value="2"/>
</dbReference>
<keyword evidence="2" id="KW-0680">Restriction system</keyword>
<sequence length="442" mass="49484">MPITEKANILIDNLEVKENSIERTLNEERTLNDKHSFTEFSDKWKSIRIGEVFQFLSTANNPRSDLSDYGEIGYIHYGDIHGSSSSFLDCSKKSIPCIHQKKVKNLPFLEEGDLIIADASEDYEGIGKSLEIANLNNKKIVAGLHTFLLRGNKKIVADGFKRYIQYIPSFRADMVRLATGISVYGISKNNLRSIEVTLPPICEQTSIANTLSDIDSLITSLDELIAKKRNIKLATMQQLLTGKQRLQGFIGEWKKKQLGEIADCYSGGTPLTSNSHYYNGDIFWITSGDLNQRYIKNVKGKITTLGLNNSAAKMVKKGTLLIALYGATAGVTAITRIDAAINQAILAIIPKYDQVDFLFHYFELKKKWLINIYTQGGQPNLSGDIIKSIEILIPAIEEQKAIAKVLSDMDIEISTLEQQLNKARKLKQGMMQELLTGRIRLT</sequence>